<feature type="non-terminal residue" evidence="2">
    <location>
        <position position="78"/>
    </location>
</feature>
<sequence>VAVELHLVAIRIFSICITIASALKIYKQNIVIPLKNNKQISLNKNNEKEFDILSEDDMDISISDVEEQSQINIDQSEV</sequence>
<comment type="caution">
    <text evidence="2">The sequence shown here is derived from an EMBL/GenBank/DDBJ whole genome shotgun (WGS) entry which is preliminary data.</text>
</comment>
<evidence type="ECO:0000313" key="3">
    <source>
        <dbReference type="Proteomes" id="UP000789396"/>
    </source>
</evidence>
<keyword evidence="1" id="KW-0812">Transmembrane</keyword>
<keyword evidence="1" id="KW-0472">Membrane</keyword>
<protein>
    <submittedName>
        <fullName evidence="2">17208_t:CDS:1</fullName>
    </submittedName>
</protein>
<feature type="transmembrane region" description="Helical" evidence="1">
    <location>
        <begin position="6"/>
        <end position="26"/>
    </location>
</feature>
<evidence type="ECO:0000256" key="1">
    <source>
        <dbReference type="SAM" id="Phobius"/>
    </source>
</evidence>
<name>A0A9N9J7C0_9GLOM</name>
<gene>
    <name evidence="2" type="ORF">RFULGI_LOCUS14674</name>
</gene>
<dbReference type="AlphaFoldDB" id="A0A9N9J7C0"/>
<keyword evidence="3" id="KW-1185">Reference proteome</keyword>
<reference evidence="2" key="1">
    <citation type="submission" date="2021-06" db="EMBL/GenBank/DDBJ databases">
        <authorList>
            <person name="Kallberg Y."/>
            <person name="Tangrot J."/>
            <person name="Rosling A."/>
        </authorList>
    </citation>
    <scope>NUCLEOTIDE SEQUENCE</scope>
    <source>
        <strain evidence="2">IN212</strain>
    </source>
</reference>
<dbReference type="Proteomes" id="UP000789396">
    <property type="component" value="Unassembled WGS sequence"/>
</dbReference>
<proteinExistence type="predicted"/>
<feature type="non-terminal residue" evidence="2">
    <location>
        <position position="1"/>
    </location>
</feature>
<organism evidence="2 3">
    <name type="scientific">Racocetra fulgida</name>
    <dbReference type="NCBI Taxonomy" id="60492"/>
    <lineage>
        <taxon>Eukaryota</taxon>
        <taxon>Fungi</taxon>
        <taxon>Fungi incertae sedis</taxon>
        <taxon>Mucoromycota</taxon>
        <taxon>Glomeromycotina</taxon>
        <taxon>Glomeromycetes</taxon>
        <taxon>Diversisporales</taxon>
        <taxon>Gigasporaceae</taxon>
        <taxon>Racocetra</taxon>
    </lineage>
</organism>
<accession>A0A9N9J7C0</accession>
<dbReference type="EMBL" id="CAJVPZ010043495">
    <property type="protein sequence ID" value="CAG8765803.1"/>
    <property type="molecule type" value="Genomic_DNA"/>
</dbReference>
<keyword evidence="1" id="KW-1133">Transmembrane helix</keyword>
<evidence type="ECO:0000313" key="2">
    <source>
        <dbReference type="EMBL" id="CAG8765803.1"/>
    </source>
</evidence>